<dbReference type="OMA" id="IDSKHNE"/>
<dbReference type="STRING" id="7757.ENSPMAP00000003317"/>
<dbReference type="PANTHER" id="PTHR16166:SF93">
    <property type="entry name" value="INTERMEMBRANE LIPID TRANSFER PROTEIN VPS13"/>
    <property type="match status" value="1"/>
</dbReference>
<reference evidence="3" key="1">
    <citation type="submission" date="2025-08" db="UniProtKB">
        <authorList>
            <consortium name="Ensembl"/>
        </authorList>
    </citation>
    <scope>IDENTIFICATION</scope>
</reference>
<reference evidence="3" key="2">
    <citation type="submission" date="2025-09" db="UniProtKB">
        <authorList>
            <consortium name="Ensembl"/>
        </authorList>
    </citation>
    <scope>IDENTIFICATION</scope>
</reference>
<proteinExistence type="inferred from homology"/>
<evidence type="ECO:0000313" key="3">
    <source>
        <dbReference type="Ensembl" id="ENSPMAP00000003317.1"/>
    </source>
</evidence>
<feature type="domain" description="Intermembrane lipid transfer protein VPS13-like C-terminal" evidence="2">
    <location>
        <begin position="124"/>
        <end position="156"/>
    </location>
</feature>
<protein>
    <recommendedName>
        <fullName evidence="2">Intermembrane lipid transfer protein VPS13-like C-terminal domain-containing protein</fullName>
    </recommendedName>
</protein>
<dbReference type="GeneTree" id="ENSGT00950000183083"/>
<dbReference type="PANTHER" id="PTHR16166">
    <property type="entry name" value="VACUOLAR PROTEIN SORTING-ASSOCIATED PROTEIN VPS13"/>
    <property type="match status" value="1"/>
</dbReference>
<dbReference type="InterPro" id="IPR026847">
    <property type="entry name" value="VPS13"/>
</dbReference>
<dbReference type="Ensembl" id="ENSPMAT00000003332.1">
    <property type="protein sequence ID" value="ENSPMAP00000003317.1"/>
    <property type="gene ID" value="ENSPMAG00000003052.1"/>
</dbReference>
<sequence length="158" mass="16578">GGAAGMVSRITGTMGKGLATITMDEEYQRKRREEMNQQPTDLKEGLARGGKGLLKGVIGGVTGIITKPIEGARSGGATGFLKGVGKGLVGVVARPAGGVIDMASSTMEGIKRWQAEASETVEKMRPPRVIQEDGIIRPYSRREGEGSQLVQVTVAGRL</sequence>
<dbReference type="GO" id="GO:0006623">
    <property type="term" value="P:protein targeting to vacuole"/>
    <property type="evidence" value="ECO:0007669"/>
    <property type="project" value="TreeGrafter"/>
</dbReference>
<organism evidence="3">
    <name type="scientific">Petromyzon marinus</name>
    <name type="common">Sea lamprey</name>
    <dbReference type="NCBI Taxonomy" id="7757"/>
    <lineage>
        <taxon>Eukaryota</taxon>
        <taxon>Metazoa</taxon>
        <taxon>Chordata</taxon>
        <taxon>Craniata</taxon>
        <taxon>Vertebrata</taxon>
        <taxon>Cyclostomata</taxon>
        <taxon>Hyperoartia</taxon>
        <taxon>Petromyzontiformes</taxon>
        <taxon>Petromyzontidae</taxon>
        <taxon>Petromyzon</taxon>
    </lineage>
</organism>
<comment type="similarity">
    <text evidence="1">Belongs to the VPS13 family.</text>
</comment>
<dbReference type="AlphaFoldDB" id="S4RDN5"/>
<dbReference type="GO" id="GO:0045053">
    <property type="term" value="P:protein retention in Golgi apparatus"/>
    <property type="evidence" value="ECO:0007669"/>
    <property type="project" value="TreeGrafter"/>
</dbReference>
<evidence type="ECO:0000256" key="1">
    <source>
        <dbReference type="ARBA" id="ARBA00006545"/>
    </source>
</evidence>
<dbReference type="Pfam" id="PF25037">
    <property type="entry name" value="VPS13_C"/>
    <property type="match status" value="1"/>
</dbReference>
<name>S4RDN5_PETMA</name>
<dbReference type="InterPro" id="IPR056748">
    <property type="entry name" value="VPS13-like_C"/>
</dbReference>
<evidence type="ECO:0000259" key="2">
    <source>
        <dbReference type="Pfam" id="PF25037"/>
    </source>
</evidence>
<dbReference type="HOGENOM" id="CLU_141377_0_0_1"/>
<accession>S4RDN5</accession>